<name>A0AAW2N8B4_SESRA</name>
<dbReference type="EMBL" id="JACGWJ010000020">
    <property type="protein sequence ID" value="KAL0340232.1"/>
    <property type="molecule type" value="Genomic_DNA"/>
</dbReference>
<comment type="caution">
    <text evidence="1">The sequence shown here is derived from an EMBL/GenBank/DDBJ whole genome shotgun (WGS) entry which is preliminary data.</text>
</comment>
<evidence type="ECO:0000313" key="1">
    <source>
        <dbReference type="EMBL" id="KAL0340232.1"/>
    </source>
</evidence>
<organism evidence="1">
    <name type="scientific">Sesamum radiatum</name>
    <name type="common">Black benniseed</name>
    <dbReference type="NCBI Taxonomy" id="300843"/>
    <lineage>
        <taxon>Eukaryota</taxon>
        <taxon>Viridiplantae</taxon>
        <taxon>Streptophyta</taxon>
        <taxon>Embryophyta</taxon>
        <taxon>Tracheophyta</taxon>
        <taxon>Spermatophyta</taxon>
        <taxon>Magnoliopsida</taxon>
        <taxon>eudicotyledons</taxon>
        <taxon>Gunneridae</taxon>
        <taxon>Pentapetalae</taxon>
        <taxon>asterids</taxon>
        <taxon>lamiids</taxon>
        <taxon>Lamiales</taxon>
        <taxon>Pedaliaceae</taxon>
        <taxon>Sesamum</taxon>
    </lineage>
</organism>
<dbReference type="PANTHER" id="PTHR33710">
    <property type="entry name" value="BNAC02G09200D PROTEIN"/>
    <property type="match status" value="1"/>
</dbReference>
<accession>A0AAW2N8B4</accession>
<proteinExistence type="predicted"/>
<dbReference type="Gene3D" id="3.60.10.10">
    <property type="entry name" value="Endonuclease/exonuclease/phosphatase"/>
    <property type="match status" value="1"/>
</dbReference>
<dbReference type="SUPFAM" id="SSF56219">
    <property type="entry name" value="DNase I-like"/>
    <property type="match status" value="1"/>
</dbReference>
<dbReference type="AlphaFoldDB" id="A0AAW2N8B4"/>
<dbReference type="PANTHER" id="PTHR33710:SF64">
    <property type="entry name" value="ENDONUCLEASE_EXONUCLEASE_PHOSPHATASE DOMAIN-CONTAINING PROTEIN"/>
    <property type="match status" value="1"/>
</dbReference>
<sequence>MMNVAVWNVRGLNRRDHQVAVNDLVSEFMLHLVGLLEFRVNSLHETIFITVAYGATDVGTRCELWQVLGVLARHCVDDLWLVRGDFNAVLDLSEVCGMSGDIRLAMEEFNDYIVDTRLITLPMQGELFTWHNCSLDNKSLWKRLDQLLVNDRWLQRSPNIFYFDCGQRYIVIEEDSLALLEPVTSSKVKLALFDTAEDKSPGPDGFSS</sequence>
<gene>
    <name evidence="1" type="ORF">Sradi_4540000</name>
</gene>
<reference evidence="1" key="1">
    <citation type="submission" date="2020-06" db="EMBL/GenBank/DDBJ databases">
        <authorList>
            <person name="Li T."/>
            <person name="Hu X."/>
            <person name="Zhang T."/>
            <person name="Song X."/>
            <person name="Zhang H."/>
            <person name="Dai N."/>
            <person name="Sheng W."/>
            <person name="Hou X."/>
            <person name="Wei L."/>
        </authorList>
    </citation>
    <scope>NUCLEOTIDE SEQUENCE</scope>
    <source>
        <strain evidence="1">G02</strain>
        <tissue evidence="1">Leaf</tissue>
    </source>
</reference>
<evidence type="ECO:0008006" key="2">
    <source>
        <dbReference type="Google" id="ProtNLM"/>
    </source>
</evidence>
<dbReference type="InterPro" id="IPR036691">
    <property type="entry name" value="Endo/exonu/phosph_ase_sf"/>
</dbReference>
<protein>
    <recommendedName>
        <fullName evidence="2">Endonuclease/exonuclease/phosphatase domain-containing protein</fullName>
    </recommendedName>
</protein>
<reference evidence="1" key="2">
    <citation type="journal article" date="2024" name="Plant">
        <title>Genomic evolution and insights into agronomic trait innovations of Sesamum species.</title>
        <authorList>
            <person name="Miao H."/>
            <person name="Wang L."/>
            <person name="Qu L."/>
            <person name="Liu H."/>
            <person name="Sun Y."/>
            <person name="Le M."/>
            <person name="Wang Q."/>
            <person name="Wei S."/>
            <person name="Zheng Y."/>
            <person name="Lin W."/>
            <person name="Duan Y."/>
            <person name="Cao H."/>
            <person name="Xiong S."/>
            <person name="Wang X."/>
            <person name="Wei L."/>
            <person name="Li C."/>
            <person name="Ma Q."/>
            <person name="Ju M."/>
            <person name="Zhao R."/>
            <person name="Li G."/>
            <person name="Mu C."/>
            <person name="Tian Q."/>
            <person name="Mei H."/>
            <person name="Zhang T."/>
            <person name="Gao T."/>
            <person name="Zhang H."/>
        </authorList>
    </citation>
    <scope>NUCLEOTIDE SEQUENCE</scope>
    <source>
        <strain evidence="1">G02</strain>
    </source>
</reference>